<dbReference type="PROSITE" id="PS51383">
    <property type="entry name" value="YJEF_C_3"/>
    <property type="match status" value="1"/>
</dbReference>
<evidence type="ECO:0000256" key="5">
    <source>
        <dbReference type="ARBA" id="ARBA00023239"/>
    </source>
</evidence>
<evidence type="ECO:0000256" key="4">
    <source>
        <dbReference type="ARBA" id="ARBA00023027"/>
    </source>
</evidence>
<dbReference type="NCBIfam" id="TIGR00196">
    <property type="entry name" value="yjeF_cterm"/>
    <property type="match status" value="1"/>
</dbReference>
<keyword evidence="4 6" id="KW-0520">NAD</keyword>
<dbReference type="Proteomes" id="UP001203410">
    <property type="component" value="Unassembled WGS sequence"/>
</dbReference>
<proteinExistence type="inferred from homology"/>
<keyword evidence="2 6" id="KW-0067">ATP-binding</keyword>
<feature type="binding site" evidence="6">
    <location>
        <begin position="201"/>
        <end position="205"/>
    </location>
    <ligand>
        <name>AMP</name>
        <dbReference type="ChEBI" id="CHEBI:456215"/>
    </ligand>
</feature>
<protein>
    <recommendedName>
        <fullName evidence="6">ADP-dependent (S)-NAD(P)H-hydrate dehydratase</fullName>
        <ecNumber evidence="6">4.2.1.136</ecNumber>
    </recommendedName>
    <alternativeName>
        <fullName evidence="6">ADP-dependent NAD(P)HX dehydratase</fullName>
    </alternativeName>
</protein>
<sequence>MSHCTPLDLDELRRHPLPPVEEEDKNSRGKLLVIAGTREIAGAASICANSALRAGTGKITIATVGSVAPLLAVGVPESRVVSVSENRDGGFAHSAVPTLAEMAKEYDAVVAGPGMSPTNVATSLAAALCATGRPLALDAALLHGLAPAADHARAARIPPILLPHSGEMASLIDCSVEEVEAEPLRCGQEAARRYEALVLVKGPESHVVTPAGDSWKYPGGGPGLGVSGSGDTLAGILGGLLARGAAPLEALLWSVWLHGEAGASLAKKIGPIGFFAREISGEVPALLARTQPSAE</sequence>
<dbReference type="Pfam" id="PF01256">
    <property type="entry name" value="Carb_kinase"/>
    <property type="match status" value="1"/>
</dbReference>
<feature type="binding site" evidence="6">
    <location>
        <position position="164"/>
    </location>
    <ligand>
        <name>(6S)-NADPHX</name>
        <dbReference type="ChEBI" id="CHEBI:64076"/>
    </ligand>
</feature>
<dbReference type="HAMAP" id="MF_01965">
    <property type="entry name" value="NADHX_dehydratase"/>
    <property type="match status" value="1"/>
</dbReference>
<keyword evidence="5 6" id="KW-0456">Lyase</keyword>
<dbReference type="InterPro" id="IPR000631">
    <property type="entry name" value="CARKD"/>
</dbReference>
<comment type="caution">
    <text evidence="9">The sequence shown here is derived from an EMBL/GenBank/DDBJ whole genome shotgun (WGS) entry which is preliminary data.</text>
</comment>
<dbReference type="SUPFAM" id="SSF53613">
    <property type="entry name" value="Ribokinase-like"/>
    <property type="match status" value="1"/>
</dbReference>
<keyword evidence="10" id="KW-1185">Reference proteome</keyword>
<gene>
    <name evidence="6" type="primary">nnrD</name>
    <name evidence="9" type="ORF">LZ496_06790</name>
</gene>
<evidence type="ECO:0000313" key="9">
    <source>
        <dbReference type="EMBL" id="MCL6698489.1"/>
    </source>
</evidence>
<comment type="similarity">
    <text evidence="6">Belongs to the NnrD/CARKD family.</text>
</comment>
<evidence type="ECO:0000256" key="1">
    <source>
        <dbReference type="ARBA" id="ARBA00022741"/>
    </source>
</evidence>
<keyword evidence="3 6" id="KW-0521">NADP</keyword>
<feature type="binding site" evidence="6">
    <location>
        <position position="231"/>
    </location>
    <ligand>
        <name>(6S)-NADPHX</name>
        <dbReference type="ChEBI" id="CHEBI:64076"/>
    </ligand>
</feature>
<dbReference type="InterPro" id="IPR029056">
    <property type="entry name" value="Ribokinase-like"/>
</dbReference>
<feature type="region of interest" description="Disordered" evidence="7">
    <location>
        <begin position="1"/>
        <end position="27"/>
    </location>
</feature>
<feature type="binding site" evidence="6">
    <location>
        <position position="114"/>
    </location>
    <ligand>
        <name>(6S)-NADPHX</name>
        <dbReference type="ChEBI" id="CHEBI:64076"/>
    </ligand>
</feature>
<comment type="catalytic activity">
    <reaction evidence="6">
        <text>(6S)-NADHX + ADP = AMP + phosphate + NADH + H(+)</text>
        <dbReference type="Rhea" id="RHEA:32223"/>
        <dbReference type="ChEBI" id="CHEBI:15378"/>
        <dbReference type="ChEBI" id="CHEBI:43474"/>
        <dbReference type="ChEBI" id="CHEBI:57945"/>
        <dbReference type="ChEBI" id="CHEBI:64074"/>
        <dbReference type="ChEBI" id="CHEBI:456215"/>
        <dbReference type="ChEBI" id="CHEBI:456216"/>
        <dbReference type="EC" id="4.2.1.136"/>
    </reaction>
</comment>
<dbReference type="EC" id="4.2.1.136" evidence="6"/>
<comment type="subunit">
    <text evidence="6">Homotetramer.</text>
</comment>
<evidence type="ECO:0000256" key="2">
    <source>
        <dbReference type="ARBA" id="ARBA00022840"/>
    </source>
</evidence>
<dbReference type="PANTHER" id="PTHR12592">
    <property type="entry name" value="ATP-DEPENDENT (S)-NAD(P)H-HYDRATE DEHYDRATASE FAMILY MEMBER"/>
    <property type="match status" value="1"/>
</dbReference>
<feature type="binding site" evidence="6">
    <location>
        <position position="230"/>
    </location>
    <ligand>
        <name>AMP</name>
        <dbReference type="ChEBI" id="CHEBI:456215"/>
    </ligand>
</feature>
<evidence type="ECO:0000256" key="7">
    <source>
        <dbReference type="SAM" id="MobiDB-lite"/>
    </source>
</evidence>
<evidence type="ECO:0000256" key="6">
    <source>
        <dbReference type="HAMAP-Rule" id="MF_01965"/>
    </source>
</evidence>
<dbReference type="CDD" id="cd01171">
    <property type="entry name" value="YXKO-related"/>
    <property type="match status" value="1"/>
</dbReference>
<organism evidence="9 10">
    <name type="scientific">Sphingomonas caseinilyticus</name>
    <dbReference type="NCBI Taxonomy" id="2908205"/>
    <lineage>
        <taxon>Bacteria</taxon>
        <taxon>Pseudomonadati</taxon>
        <taxon>Pseudomonadota</taxon>
        <taxon>Alphaproteobacteria</taxon>
        <taxon>Sphingomonadales</taxon>
        <taxon>Sphingomonadaceae</taxon>
        <taxon>Sphingomonas</taxon>
    </lineage>
</organism>
<comment type="cofactor">
    <cofactor evidence="6">
        <name>Mg(2+)</name>
        <dbReference type="ChEBI" id="CHEBI:18420"/>
    </cofactor>
</comment>
<feature type="domain" description="YjeF C-terminal" evidence="8">
    <location>
        <begin position="8"/>
        <end position="290"/>
    </location>
</feature>
<accession>A0ABT0RUB4</accession>
<comment type="catalytic activity">
    <reaction evidence="6">
        <text>(6S)-NADPHX + ADP = AMP + phosphate + NADPH + H(+)</text>
        <dbReference type="Rhea" id="RHEA:32235"/>
        <dbReference type="ChEBI" id="CHEBI:15378"/>
        <dbReference type="ChEBI" id="CHEBI:43474"/>
        <dbReference type="ChEBI" id="CHEBI:57783"/>
        <dbReference type="ChEBI" id="CHEBI:64076"/>
        <dbReference type="ChEBI" id="CHEBI:456215"/>
        <dbReference type="ChEBI" id="CHEBI:456216"/>
        <dbReference type="EC" id="4.2.1.136"/>
    </reaction>
</comment>
<keyword evidence="1 6" id="KW-0547">Nucleotide-binding</keyword>
<dbReference type="EMBL" id="JAMGBA010000002">
    <property type="protein sequence ID" value="MCL6698489.1"/>
    <property type="molecule type" value="Genomic_DNA"/>
</dbReference>
<evidence type="ECO:0000259" key="8">
    <source>
        <dbReference type="PROSITE" id="PS51383"/>
    </source>
</evidence>
<dbReference type="PANTHER" id="PTHR12592:SF0">
    <property type="entry name" value="ATP-DEPENDENT (S)-NAD(P)H-HYDRATE DEHYDRATASE"/>
    <property type="match status" value="1"/>
</dbReference>
<reference evidence="9 10" key="1">
    <citation type="submission" date="2022-05" db="EMBL/GenBank/DDBJ databases">
        <authorList>
            <person name="Jo J.-H."/>
            <person name="Im W.-T."/>
        </authorList>
    </citation>
    <scope>NUCLEOTIDE SEQUENCE [LARGE SCALE GENOMIC DNA]</scope>
    <source>
        <strain evidence="9 10">NSE70-1</strain>
    </source>
</reference>
<evidence type="ECO:0000256" key="3">
    <source>
        <dbReference type="ARBA" id="ARBA00022857"/>
    </source>
</evidence>
<comment type="function">
    <text evidence="6">Catalyzes the dehydration of the S-form of NAD(P)HX at the expense of ADP, which is converted to AMP. Together with NAD(P)HX epimerase, which catalyzes the epimerization of the S- and R-forms, the enzyme allows the repair of both epimers of NAD(P)HX, a damaged form of NAD(P)H that is a result of enzymatic or heat-dependent hydration.</text>
</comment>
<name>A0ABT0RUB4_9SPHN</name>
<feature type="binding site" evidence="6">
    <location>
        <position position="43"/>
    </location>
    <ligand>
        <name>(6S)-NADPHX</name>
        <dbReference type="ChEBI" id="CHEBI:64076"/>
    </ligand>
</feature>
<dbReference type="Gene3D" id="3.40.1190.20">
    <property type="match status" value="1"/>
</dbReference>
<evidence type="ECO:0000313" key="10">
    <source>
        <dbReference type="Proteomes" id="UP001203410"/>
    </source>
</evidence>
<dbReference type="RefSeq" id="WP_249903895.1">
    <property type="nucleotide sequence ID" value="NZ_JAMGBA010000002.1"/>
</dbReference>